<comment type="caution">
    <text evidence="6">The sequence shown here is derived from an EMBL/GenBank/DDBJ whole genome shotgun (WGS) entry which is preliminary data.</text>
</comment>
<evidence type="ECO:0000256" key="2">
    <source>
        <dbReference type="ARBA" id="ARBA00022450"/>
    </source>
</evidence>
<dbReference type="Gene3D" id="3.30.559.30">
    <property type="entry name" value="Nonribosomal peptide synthetase, condensation domain"/>
    <property type="match status" value="1"/>
</dbReference>
<dbReference type="InterPro" id="IPR042099">
    <property type="entry name" value="ANL_N_sf"/>
</dbReference>
<dbReference type="Pfam" id="PF00501">
    <property type="entry name" value="AMP-binding"/>
    <property type="match status" value="2"/>
</dbReference>
<dbReference type="Gene3D" id="1.10.1200.10">
    <property type="entry name" value="ACP-like"/>
    <property type="match status" value="2"/>
</dbReference>
<dbReference type="Pfam" id="PF13193">
    <property type="entry name" value="AMP-binding_C"/>
    <property type="match status" value="2"/>
</dbReference>
<dbReference type="InterPro" id="IPR000873">
    <property type="entry name" value="AMP-dep_synth/lig_dom"/>
</dbReference>
<dbReference type="SUPFAM" id="SSF56801">
    <property type="entry name" value="Acetyl-CoA synthetase-like"/>
    <property type="match status" value="2"/>
</dbReference>
<keyword evidence="3" id="KW-0597">Phosphoprotein</keyword>
<keyword evidence="7" id="KW-1185">Reference proteome</keyword>
<dbReference type="PANTHER" id="PTHR45527">
    <property type="entry name" value="NONRIBOSOMAL PEPTIDE SYNTHETASE"/>
    <property type="match status" value="1"/>
</dbReference>
<dbReference type="InterPro" id="IPR036736">
    <property type="entry name" value="ACP-like_sf"/>
</dbReference>
<dbReference type="CDD" id="cd05930">
    <property type="entry name" value="A_NRPS"/>
    <property type="match status" value="1"/>
</dbReference>
<dbReference type="NCBIfam" id="NF003417">
    <property type="entry name" value="PRK04813.1"/>
    <property type="match status" value="2"/>
</dbReference>
<keyword evidence="2" id="KW-0596">Phosphopantetheine</keyword>
<dbReference type="InterPro" id="IPR001242">
    <property type="entry name" value="Condensation_dom"/>
</dbReference>
<dbReference type="Pfam" id="PF00550">
    <property type="entry name" value="PP-binding"/>
    <property type="match status" value="2"/>
</dbReference>
<comment type="cofactor">
    <cofactor evidence="1">
        <name>pantetheine 4'-phosphate</name>
        <dbReference type="ChEBI" id="CHEBI:47942"/>
    </cofactor>
</comment>
<protein>
    <submittedName>
        <fullName evidence="6">Amino acid adenylation domain-containing protein</fullName>
    </submittedName>
</protein>
<dbReference type="SMART" id="SM00823">
    <property type="entry name" value="PKS_PP"/>
    <property type="match status" value="2"/>
</dbReference>
<evidence type="ECO:0000259" key="5">
    <source>
        <dbReference type="PROSITE" id="PS50075"/>
    </source>
</evidence>
<dbReference type="PROSITE" id="PS50075">
    <property type="entry name" value="CARRIER"/>
    <property type="match status" value="2"/>
</dbReference>
<organism evidence="6 7">
    <name type="scientific">Microbispora maris</name>
    <dbReference type="NCBI Taxonomy" id="3144104"/>
    <lineage>
        <taxon>Bacteria</taxon>
        <taxon>Bacillati</taxon>
        <taxon>Actinomycetota</taxon>
        <taxon>Actinomycetes</taxon>
        <taxon>Streptosporangiales</taxon>
        <taxon>Streptosporangiaceae</taxon>
        <taxon>Microbispora</taxon>
    </lineage>
</organism>
<dbReference type="Proteomes" id="UP001447516">
    <property type="component" value="Unassembled WGS sequence"/>
</dbReference>
<dbReference type="Gene3D" id="3.30.559.10">
    <property type="entry name" value="Chloramphenicol acetyltransferase-like domain"/>
    <property type="match status" value="1"/>
</dbReference>
<dbReference type="InterPro" id="IPR045851">
    <property type="entry name" value="AMP-bd_C_sf"/>
</dbReference>
<dbReference type="PROSITE" id="PS00455">
    <property type="entry name" value="AMP_BINDING"/>
    <property type="match status" value="2"/>
</dbReference>
<dbReference type="NCBIfam" id="TIGR01733">
    <property type="entry name" value="AA-adenyl-dom"/>
    <property type="match status" value="2"/>
</dbReference>
<feature type="compositionally biased region" description="Basic and acidic residues" evidence="4">
    <location>
        <begin position="494"/>
        <end position="512"/>
    </location>
</feature>
<feature type="domain" description="Carrier" evidence="5">
    <location>
        <begin position="519"/>
        <end position="594"/>
    </location>
</feature>
<dbReference type="InterPro" id="IPR010071">
    <property type="entry name" value="AA_adenyl_dom"/>
</dbReference>
<feature type="region of interest" description="Disordered" evidence="4">
    <location>
        <begin position="485"/>
        <end position="518"/>
    </location>
</feature>
<dbReference type="InterPro" id="IPR006162">
    <property type="entry name" value="Ppantetheine_attach_site"/>
</dbReference>
<dbReference type="InterPro" id="IPR025110">
    <property type="entry name" value="AMP-bd_C"/>
</dbReference>
<dbReference type="PANTHER" id="PTHR45527:SF1">
    <property type="entry name" value="FATTY ACID SYNTHASE"/>
    <property type="match status" value="1"/>
</dbReference>
<name>A0ABV0AW72_9ACTN</name>
<dbReference type="InterPro" id="IPR020845">
    <property type="entry name" value="AMP-binding_CS"/>
</dbReference>
<dbReference type="InterPro" id="IPR020806">
    <property type="entry name" value="PKS_PP-bd"/>
</dbReference>
<dbReference type="InterPro" id="IPR023213">
    <property type="entry name" value="CAT-like_dom_sf"/>
</dbReference>
<reference evidence="6 7" key="1">
    <citation type="submission" date="2024-05" db="EMBL/GenBank/DDBJ databases">
        <title>Microbispora sp.ZYX-F-249.</title>
        <authorList>
            <person name="Xie H."/>
        </authorList>
    </citation>
    <scope>NUCLEOTIDE SEQUENCE [LARGE SCALE GENOMIC DNA]</scope>
    <source>
        <strain evidence="6 7">ZYX-F-249</strain>
    </source>
</reference>
<dbReference type="Gene3D" id="3.30.300.30">
    <property type="match status" value="2"/>
</dbReference>
<dbReference type="SUPFAM" id="SSF52777">
    <property type="entry name" value="CoA-dependent acyltransferases"/>
    <property type="match status" value="2"/>
</dbReference>
<evidence type="ECO:0000256" key="3">
    <source>
        <dbReference type="ARBA" id="ARBA00022553"/>
    </source>
</evidence>
<accession>A0ABV0AW72</accession>
<dbReference type="PROSITE" id="PS00012">
    <property type="entry name" value="PHOSPHOPANTETHEINE"/>
    <property type="match status" value="1"/>
</dbReference>
<dbReference type="EMBL" id="JBDJAW010000034">
    <property type="protein sequence ID" value="MEN3539530.1"/>
    <property type="molecule type" value="Genomic_DNA"/>
</dbReference>
<evidence type="ECO:0000256" key="1">
    <source>
        <dbReference type="ARBA" id="ARBA00001957"/>
    </source>
</evidence>
<feature type="domain" description="Carrier" evidence="5">
    <location>
        <begin position="1562"/>
        <end position="1637"/>
    </location>
</feature>
<dbReference type="Gene3D" id="3.40.50.12780">
    <property type="entry name" value="N-terminal domain of ligase-like"/>
    <property type="match status" value="2"/>
</dbReference>
<dbReference type="InterPro" id="IPR009081">
    <property type="entry name" value="PP-bd_ACP"/>
</dbReference>
<dbReference type="Pfam" id="PF00668">
    <property type="entry name" value="Condensation"/>
    <property type="match status" value="1"/>
</dbReference>
<gene>
    <name evidence="6" type="ORF">AAH991_30770</name>
</gene>
<evidence type="ECO:0000256" key="4">
    <source>
        <dbReference type="SAM" id="MobiDB-lite"/>
    </source>
</evidence>
<dbReference type="SUPFAM" id="SSF47336">
    <property type="entry name" value="ACP-like"/>
    <property type="match status" value="2"/>
</dbReference>
<dbReference type="RefSeq" id="WP_346229420.1">
    <property type="nucleotide sequence ID" value="NZ_JBDJAW010000034.1"/>
</dbReference>
<proteinExistence type="predicted"/>
<sequence>MADTLASFEQAHKAFERQARRTPDHTAVVSGTTRTTYADLNAQANRIAHELISRGVRRGSAVGVCLHRDENLIAALLGVWKTGAAYVPLDPAYPPERLEFMIEDAGVSHTVTSAELAARLPRREVVLLGDAGDRPGSDPDLPGDPADLAYVIYTSGSTGRPKGVAIEHRNVMTLLRWDAGYFTAGELAGFLASTSVCFDPSVPQLYLPLLLGGTVSMADNPLALHTLPARDEVTMISAAASALTALLREPLPPNVRTVLSSGEPVSRALADRVFANPGVRRMVNLYGPTECTVHCCAHEIARDEPGEPPIGTPYAWSELSVRGAGGEALGDGELGELWVAGPLVGRGYLNRPELTAERFVTDAEGVRHYRTGDLVRREGGVYHYEGRIDDQVKVAGFRVELGEVRGRLERHPLVGQAVVLAPADGEGTRRLVAYVEPAGPGLDDLDESRLRAWLREWLPDYMVPARIVFLDAVPIGPTGKVDRSRLPEVSFSAPRDDTERQRIDTERQRDGGATRGHVAPRDDVERRIAAITAETLGIERAGVHDHFLDLGGHSLAAARICARIEQALGVRVALTTFLARPTVAELAEYVREAAPSAAAGTAAGTVTGTVASTVPPLVRHTGRTRYPLSAGQRGKLLLREVSQNPHATAIAFRLGLRGLTSAEPLRAALNAIVRRHEALRSVVVDGVAVEVVPPSPVPLEEHRPAGPREADELRRAAVAHDFDLARDSPLLRATLLWSGPDSAELVLLTDHTVFDGASLGIVMRELLDGLAGGGEVLLPEPPLQIGDVAVREQETTRDTEALRAFWARELAGAVPPYELLLRRDDRPSRLRGERLVRRLDPATVARVGELAAGCGATPFAVYLTVLGMLVAGLTDRRDVVLGAAVADRATPGLEGVVGVLVDVLPVRLRLDDGLSLRAAVRQAGAATARAMDHRGLTEQELTEAAGVERPPGWVPTPVTLSMQPPEVPLSLDRGGVGVDLVGELDAGSVQVPLIVYVNATAAGPELQVEYDLEHLDRAAAETLTGRLTGVLDDVLAHPDRPLSAFEVIGAEERAALLAAGTGAPLPADAPRTVVEAVLGQAVRRPHAPAVADGEGVLTYGELAGWARRVAAALGPESAGSCVGVCLPRDRRLPAALLGVLLAGAAYVPLDPGHPLRRLRDQVDDCGAKVIVAAGEGLAVARDLGGVVVDLAHLPPAEAAPGGVEVDPGDLAYVLYTSGSTGRPKGVEITHGNLAAFVASMTVTPGVRPDDVMLGLTPFSFDVFGFDVWVSLCRGLRLELLGRDEALDGRAVARRVAESGVTLMTATPTTLRMLVASGWRDDPRERGGDVRVVSIGEVLDPALAAGLLDRGVDLWNAYGPTETTIYSTVIRVTAPVGDRVSIGRPLAGERAYVLDRAGRMLPAGVAGELWIGGAGVAAGYRGRPELTAAAFTDDPDGPPGGRRYRTGDLARWRPDGTLDFLGRRDGQVKVRGHRIELGEIESALRESVADAAVAVRDGDHLVGYLAAPPGTDTRELERRLSTRLPDYMVPRRWVLLDALPLTASGKVDRTALPEPGDRAPRVPPGTEAELLVSEVWSAVLEGPEPGAHDDFFALGGHSATAALVAARLSDALDLTVPVRLLFERRTLADYAAGLEALLLADLEETP</sequence>
<evidence type="ECO:0000313" key="6">
    <source>
        <dbReference type="EMBL" id="MEN3539530.1"/>
    </source>
</evidence>
<evidence type="ECO:0000313" key="7">
    <source>
        <dbReference type="Proteomes" id="UP001447516"/>
    </source>
</evidence>